<name>A0A2K0TBK3_9HYPO</name>
<evidence type="ECO:0000313" key="2">
    <source>
        <dbReference type="EMBL" id="PNP42887.1"/>
    </source>
</evidence>
<evidence type="ECO:0000313" key="3">
    <source>
        <dbReference type="Proteomes" id="UP000236546"/>
    </source>
</evidence>
<evidence type="ECO:0000256" key="1">
    <source>
        <dbReference type="SAM" id="MobiDB-lite"/>
    </source>
</evidence>
<feature type="region of interest" description="Disordered" evidence="1">
    <location>
        <begin position="43"/>
        <end position="74"/>
    </location>
</feature>
<accession>A0A2K0TBK3</accession>
<protein>
    <submittedName>
        <fullName evidence="2">Uncharacterized protein</fullName>
    </submittedName>
</protein>
<proteinExistence type="predicted"/>
<reference evidence="2 3" key="1">
    <citation type="submission" date="2017-02" db="EMBL/GenBank/DDBJ databases">
        <title>Genomes of Trichoderma spp. with biocontrol activity.</title>
        <authorList>
            <person name="Gardiner D."/>
            <person name="Kazan K."/>
            <person name="Vos C."/>
            <person name="Harvey P."/>
        </authorList>
    </citation>
    <scope>NUCLEOTIDE SEQUENCE [LARGE SCALE GENOMIC DNA]</scope>
    <source>
        <strain evidence="2 3">A5MH</strain>
    </source>
</reference>
<comment type="caution">
    <text evidence="2">The sequence shown here is derived from an EMBL/GenBank/DDBJ whole genome shotgun (WGS) entry which is preliminary data.</text>
</comment>
<dbReference type="EMBL" id="MTYH01000050">
    <property type="protein sequence ID" value="PNP42887.1"/>
    <property type="molecule type" value="Genomic_DNA"/>
</dbReference>
<dbReference type="Proteomes" id="UP000236546">
    <property type="component" value="Unassembled WGS sequence"/>
</dbReference>
<dbReference type="AlphaFoldDB" id="A0A2K0TBK3"/>
<gene>
    <name evidence="2" type="ORF">TGAMA5MH_05633</name>
</gene>
<organism evidence="2 3">
    <name type="scientific">Trichoderma gamsii</name>
    <dbReference type="NCBI Taxonomy" id="398673"/>
    <lineage>
        <taxon>Eukaryota</taxon>
        <taxon>Fungi</taxon>
        <taxon>Dikarya</taxon>
        <taxon>Ascomycota</taxon>
        <taxon>Pezizomycotina</taxon>
        <taxon>Sordariomycetes</taxon>
        <taxon>Hypocreomycetidae</taxon>
        <taxon>Hypocreales</taxon>
        <taxon>Hypocreaceae</taxon>
        <taxon>Trichoderma</taxon>
    </lineage>
</organism>
<sequence>MDNFPLVWDCAGRNEVLCPPIGAYRDEFAINQDRQPREWKLPMEHPQEGTDRGNGSSGALGATSKGNLRGKKATFVDSGPPRGMWLRRLPGSVSRRLYLYAQVTGYIGTLPICETLADSLPSRQTGNDDRNSISPGVILLLGFEQSPISYPQWNSFRGVWTRHNSDRHRV</sequence>